<dbReference type="InterPro" id="IPR036047">
    <property type="entry name" value="F-box-like_dom_sf"/>
</dbReference>
<dbReference type="SUPFAM" id="SSF81383">
    <property type="entry name" value="F-box domain"/>
    <property type="match status" value="1"/>
</dbReference>
<dbReference type="SUPFAM" id="SSF52047">
    <property type="entry name" value="RNI-like"/>
    <property type="match status" value="1"/>
</dbReference>
<dbReference type="InterPro" id="IPR055411">
    <property type="entry name" value="LRR_FXL15/At3g58940/PEG3-like"/>
</dbReference>
<dbReference type="PANTHER" id="PTHR34145">
    <property type="entry name" value="OS02G0105600 PROTEIN"/>
    <property type="match status" value="1"/>
</dbReference>
<dbReference type="CDD" id="cd22160">
    <property type="entry name" value="F-box_AtFBL13-like"/>
    <property type="match status" value="1"/>
</dbReference>
<dbReference type="PANTHER" id="PTHR34145:SF28">
    <property type="entry name" value="F-BOX DOMAIN-CONTAINING PROTEIN"/>
    <property type="match status" value="1"/>
</dbReference>
<gene>
    <name evidence="2" type="ORF">DH2020_027637</name>
</gene>
<accession>A0ABR0VXG5</accession>
<dbReference type="InterPro" id="IPR053781">
    <property type="entry name" value="F-box_AtFBL13-like"/>
</dbReference>
<sequence length="494" mass="57230">MPLCSKSFDFLSCNYLLGLEDLTLDYCYGFEEFKLSSHSIKHLSILNDDKAIKAAIDAPNITDKVLGMGKACGDSIFLPAADGSMDRISELPQAILHHILSFLSQDEAAETSLLSKSWNYVWSTRPNIEFREKWFHGDKEKFMSVLNKTLQGYHDQNLCVHEFLVEMSRVDSEIVLLLEKWIPRVVLNMGVKKFSLYNYSKIAVYFDLPSVVFEAKALQKLYLYGCKLNPKPLDKVLFKHLKTLSLEQAYITDETFEKIISSCHLIEYVILDRCEGLRTIKVNENHKYLKDFQLKEVHDVSIEIDAPTLETFKIVCNVKWFHQHNYFPHLKSLYLYMVRLSSKSFDFFSCNFPCLEELRVYLCYGFKQFRLISRSIKHLGICGTEEQSIKATIDTPNIVEFEYEGDIPRSLSFTTTFSEWKSKIYLITSHASSSSWFLKLYDSLSQSEISLNLFQQYPPDRVVVEPDIDNIYGDGLCKPVVVEDLHLNFSRIIF</sequence>
<keyword evidence="3" id="KW-1185">Reference proteome</keyword>
<comment type="caution">
    <text evidence="2">The sequence shown here is derived from an EMBL/GenBank/DDBJ whole genome shotgun (WGS) entry which is preliminary data.</text>
</comment>
<dbReference type="Gene3D" id="1.20.1280.50">
    <property type="match status" value="1"/>
</dbReference>
<reference evidence="2 3" key="1">
    <citation type="journal article" date="2021" name="Comput. Struct. Biotechnol. J.">
        <title>De novo genome assembly of the potent medicinal plant Rehmannia glutinosa using nanopore technology.</title>
        <authorList>
            <person name="Ma L."/>
            <person name="Dong C."/>
            <person name="Song C."/>
            <person name="Wang X."/>
            <person name="Zheng X."/>
            <person name="Niu Y."/>
            <person name="Chen S."/>
            <person name="Feng W."/>
        </authorList>
    </citation>
    <scope>NUCLEOTIDE SEQUENCE [LARGE SCALE GENOMIC DNA]</scope>
    <source>
        <tissue evidence="2">Leaves</tissue>
    </source>
</reference>
<dbReference type="Proteomes" id="UP001318860">
    <property type="component" value="Unassembled WGS sequence"/>
</dbReference>
<evidence type="ECO:0000259" key="1">
    <source>
        <dbReference type="PROSITE" id="PS50181"/>
    </source>
</evidence>
<evidence type="ECO:0000313" key="3">
    <source>
        <dbReference type="Proteomes" id="UP001318860"/>
    </source>
</evidence>
<dbReference type="InterPro" id="IPR032675">
    <property type="entry name" value="LRR_dom_sf"/>
</dbReference>
<dbReference type="PROSITE" id="PS50181">
    <property type="entry name" value="FBOX"/>
    <property type="match status" value="1"/>
</dbReference>
<organism evidence="2 3">
    <name type="scientific">Rehmannia glutinosa</name>
    <name type="common">Chinese foxglove</name>
    <dbReference type="NCBI Taxonomy" id="99300"/>
    <lineage>
        <taxon>Eukaryota</taxon>
        <taxon>Viridiplantae</taxon>
        <taxon>Streptophyta</taxon>
        <taxon>Embryophyta</taxon>
        <taxon>Tracheophyta</taxon>
        <taxon>Spermatophyta</taxon>
        <taxon>Magnoliopsida</taxon>
        <taxon>eudicotyledons</taxon>
        <taxon>Gunneridae</taxon>
        <taxon>Pentapetalae</taxon>
        <taxon>asterids</taxon>
        <taxon>lamiids</taxon>
        <taxon>Lamiales</taxon>
        <taxon>Orobanchaceae</taxon>
        <taxon>Rehmannieae</taxon>
        <taxon>Rehmannia</taxon>
    </lineage>
</organism>
<feature type="domain" description="F-box" evidence="1">
    <location>
        <begin position="85"/>
        <end position="133"/>
    </location>
</feature>
<dbReference type="InterPro" id="IPR001810">
    <property type="entry name" value="F-box_dom"/>
</dbReference>
<evidence type="ECO:0000313" key="2">
    <source>
        <dbReference type="EMBL" id="KAK6138612.1"/>
    </source>
</evidence>
<dbReference type="EMBL" id="JABTTQ020000695">
    <property type="protein sequence ID" value="KAK6138612.1"/>
    <property type="molecule type" value="Genomic_DNA"/>
</dbReference>
<proteinExistence type="predicted"/>
<name>A0ABR0VXG5_REHGL</name>
<dbReference type="Pfam" id="PF24758">
    <property type="entry name" value="LRR_At5g56370"/>
    <property type="match status" value="2"/>
</dbReference>
<dbReference type="Pfam" id="PF00646">
    <property type="entry name" value="F-box"/>
    <property type="match status" value="1"/>
</dbReference>
<dbReference type="Gene3D" id="3.80.10.10">
    <property type="entry name" value="Ribonuclease Inhibitor"/>
    <property type="match status" value="1"/>
</dbReference>
<dbReference type="InterPro" id="IPR053772">
    <property type="entry name" value="At1g61320/At1g61330-like"/>
</dbReference>
<protein>
    <recommendedName>
        <fullName evidence="1">F-box domain-containing protein</fullName>
    </recommendedName>
</protein>